<evidence type="ECO:0000256" key="1">
    <source>
        <dbReference type="SAM" id="MobiDB-lite"/>
    </source>
</evidence>
<keyword evidence="3" id="KW-1185">Reference proteome</keyword>
<dbReference type="SUPFAM" id="SSF52540">
    <property type="entry name" value="P-loop containing nucleoside triphosphate hydrolases"/>
    <property type="match status" value="1"/>
</dbReference>
<feature type="compositionally biased region" description="Basic and acidic residues" evidence="1">
    <location>
        <begin position="91"/>
        <end position="100"/>
    </location>
</feature>
<accession>A0A7Y0QHK6</accession>
<dbReference type="PANTHER" id="PTHR43384:SF14">
    <property type="entry name" value="ESX-1 SECRETION-ASSOCIATED PROTEIN ESPI"/>
    <property type="match status" value="1"/>
</dbReference>
<evidence type="ECO:0000313" key="2">
    <source>
        <dbReference type="EMBL" id="NMR20385.1"/>
    </source>
</evidence>
<dbReference type="GO" id="GO:0009898">
    <property type="term" value="C:cytoplasmic side of plasma membrane"/>
    <property type="evidence" value="ECO:0007669"/>
    <property type="project" value="TreeGrafter"/>
</dbReference>
<dbReference type="PANTHER" id="PTHR43384">
    <property type="entry name" value="SEPTUM SITE-DETERMINING PROTEIN MIND HOMOLOG, CHLOROPLASTIC-RELATED"/>
    <property type="match status" value="1"/>
</dbReference>
<dbReference type="InterPro" id="IPR027417">
    <property type="entry name" value="P-loop_NTPase"/>
</dbReference>
<dbReference type="GO" id="GO:0005829">
    <property type="term" value="C:cytosol"/>
    <property type="evidence" value="ECO:0007669"/>
    <property type="project" value="TreeGrafter"/>
</dbReference>
<name>A0A7Y0QHK6_CELFI</name>
<dbReference type="RefSeq" id="WP_169324755.1">
    <property type="nucleotide sequence ID" value="NZ_JABCJJ010000011.1"/>
</dbReference>
<feature type="compositionally biased region" description="Low complexity" evidence="1">
    <location>
        <begin position="105"/>
        <end position="120"/>
    </location>
</feature>
<protein>
    <submittedName>
        <fullName evidence="2">Chromosome partitioning protein</fullName>
    </submittedName>
</protein>
<dbReference type="InterPro" id="IPR050625">
    <property type="entry name" value="ParA/MinD_ATPase"/>
</dbReference>
<comment type="caution">
    <text evidence="2">The sequence shown here is derived from an EMBL/GenBank/DDBJ whole genome shotgun (WGS) entry which is preliminary data.</text>
</comment>
<dbReference type="GO" id="GO:0051782">
    <property type="term" value="P:negative regulation of cell division"/>
    <property type="evidence" value="ECO:0007669"/>
    <property type="project" value="TreeGrafter"/>
</dbReference>
<sequence length="517" mass="54576">MSEPGSAAAAGVWAEALVQPDGEAELVVEGVSHRFSAASVADADAAVIEAIARRAAQEGRLIHLRIQDPGGEWFVTIHPDGTVEEASGASHEPRGRRQYADEGGPDAAAPTAPAPTVASPDTPPPDASHADTPPPDASPAHPPPPTDGSPITIPPRRSAAVPASSHPVDPPQDAPTITIPAVPTDFTTDDRTPPRTWQEPSPRPREDLPTLDDLLATRPRPPEGPAELGWQAYVRRLTGGLVAPSPGRAELRHRAAVRSVQRSLDGPKTVVVLNPKGGAHKTTATLMIAATFGTHRGGYTLAWDNNETRGTLGWRSAHGPHTNTAVNLLQDLGRFADARSARVGDLDNYVRSQPTAQFDVLASDEDAASAASIDAEAFSALHRTLARFYRVMVIDTGNNMRASNWQAAVDAADQLVIVSTIREDTAQSAAWAVDALRATGHDDAVRRAVTVLSAPAADVDPRLRARLHHHFGRLTRTVLDVPHDAALVSGGPLVVEELAPATREAWLNVTAAVAEGL</sequence>
<gene>
    <name evidence="2" type="ORF">HIR71_09175</name>
</gene>
<organism evidence="2 3">
    <name type="scientific">Cellulomonas fimi</name>
    <dbReference type="NCBI Taxonomy" id="1708"/>
    <lineage>
        <taxon>Bacteria</taxon>
        <taxon>Bacillati</taxon>
        <taxon>Actinomycetota</taxon>
        <taxon>Actinomycetes</taxon>
        <taxon>Micrococcales</taxon>
        <taxon>Cellulomonadaceae</taxon>
        <taxon>Cellulomonas</taxon>
    </lineage>
</organism>
<dbReference type="Proteomes" id="UP000562124">
    <property type="component" value="Unassembled WGS sequence"/>
</dbReference>
<evidence type="ECO:0000313" key="3">
    <source>
        <dbReference type="Proteomes" id="UP000562124"/>
    </source>
</evidence>
<reference evidence="2 3" key="1">
    <citation type="submission" date="2020-04" db="EMBL/GenBank/DDBJ databases">
        <title>Sequencing and Assembly of C. fimi.</title>
        <authorList>
            <person name="Ramsey A.R."/>
        </authorList>
    </citation>
    <scope>NUCLEOTIDE SEQUENCE [LARGE SCALE GENOMIC DNA]</scope>
    <source>
        <strain evidence="2 3">SB</strain>
    </source>
</reference>
<dbReference type="Gene3D" id="3.40.50.300">
    <property type="entry name" value="P-loop containing nucleotide triphosphate hydrolases"/>
    <property type="match status" value="1"/>
</dbReference>
<feature type="region of interest" description="Disordered" evidence="1">
    <location>
        <begin position="83"/>
        <end position="210"/>
    </location>
</feature>
<dbReference type="GO" id="GO:0016887">
    <property type="term" value="F:ATP hydrolysis activity"/>
    <property type="evidence" value="ECO:0007669"/>
    <property type="project" value="TreeGrafter"/>
</dbReference>
<feature type="compositionally biased region" description="Pro residues" evidence="1">
    <location>
        <begin position="121"/>
        <end position="147"/>
    </location>
</feature>
<dbReference type="EMBL" id="JABCJJ010000011">
    <property type="protein sequence ID" value="NMR20385.1"/>
    <property type="molecule type" value="Genomic_DNA"/>
</dbReference>
<dbReference type="AlphaFoldDB" id="A0A7Y0QHK6"/>
<dbReference type="GO" id="GO:0005524">
    <property type="term" value="F:ATP binding"/>
    <property type="evidence" value="ECO:0007669"/>
    <property type="project" value="TreeGrafter"/>
</dbReference>
<proteinExistence type="predicted"/>